<feature type="domain" description="OmpR/PhoB-type" evidence="11">
    <location>
        <begin position="137"/>
        <end position="237"/>
    </location>
</feature>
<sequence length="248" mass="27719">MRSMDTNTHILVVDDDRDIRTLLAEYLDSNGLRTLTATNGSEMRRVLEESRVDLIVLDLTLPGEDGLTLCRNLRATSSVPVIMLTARGEPLDRILGLEMGADDYLAKPFEPRELFARIRSVLRRTQALPPNMAQPDVATMRFAGWTLDLTARHLVNRDGVVVALSGAEFRLLKVFLDHPNRVLNRDQLLELTQGRESDPFDRSVDIQISRLRQKLGDDARTPTIIKTVRNEGYVLATTVTAEGAGRSA</sequence>
<protein>
    <submittedName>
        <fullName evidence="12">DNA-binding response regulator</fullName>
    </submittedName>
</protein>
<keyword evidence="7" id="KW-0804">Transcription</keyword>
<feature type="DNA-binding region" description="OmpR/PhoB-type" evidence="9">
    <location>
        <begin position="137"/>
        <end position="237"/>
    </location>
</feature>
<dbReference type="GO" id="GO:0032993">
    <property type="term" value="C:protein-DNA complex"/>
    <property type="evidence" value="ECO:0007669"/>
    <property type="project" value="TreeGrafter"/>
</dbReference>
<dbReference type="GO" id="GO:0000976">
    <property type="term" value="F:transcription cis-regulatory region binding"/>
    <property type="evidence" value="ECO:0007669"/>
    <property type="project" value="TreeGrafter"/>
</dbReference>
<accession>A0A225SPD9</accession>
<dbReference type="FunFam" id="1.10.10.10:FF:000099">
    <property type="entry name" value="Two-component system response regulator TorR"/>
    <property type="match status" value="1"/>
</dbReference>
<dbReference type="SUPFAM" id="SSF46894">
    <property type="entry name" value="C-terminal effector domain of the bipartite response regulators"/>
    <property type="match status" value="1"/>
</dbReference>
<evidence type="ECO:0000259" key="11">
    <source>
        <dbReference type="PROSITE" id="PS51755"/>
    </source>
</evidence>
<evidence type="ECO:0000256" key="3">
    <source>
        <dbReference type="ARBA" id="ARBA00022553"/>
    </source>
</evidence>
<dbReference type="PROSITE" id="PS51755">
    <property type="entry name" value="OMPR_PHOB"/>
    <property type="match status" value="1"/>
</dbReference>
<keyword evidence="4" id="KW-0902">Two-component regulatory system</keyword>
<dbReference type="Gene3D" id="1.10.10.10">
    <property type="entry name" value="Winged helix-like DNA-binding domain superfamily/Winged helix DNA-binding domain"/>
    <property type="match status" value="1"/>
</dbReference>
<dbReference type="InterPro" id="IPR016032">
    <property type="entry name" value="Sig_transdc_resp-reg_C-effctor"/>
</dbReference>
<keyword evidence="6 9" id="KW-0238">DNA-binding</keyword>
<dbReference type="InterPro" id="IPR001789">
    <property type="entry name" value="Sig_transdc_resp-reg_receiver"/>
</dbReference>
<dbReference type="GO" id="GO:0006355">
    <property type="term" value="P:regulation of DNA-templated transcription"/>
    <property type="evidence" value="ECO:0007669"/>
    <property type="project" value="InterPro"/>
</dbReference>
<organism evidence="12 13">
    <name type="scientific">Herbaspirillum aquaticum</name>
    <dbReference type="NCBI Taxonomy" id="568783"/>
    <lineage>
        <taxon>Bacteria</taxon>
        <taxon>Pseudomonadati</taxon>
        <taxon>Pseudomonadota</taxon>
        <taxon>Betaproteobacteria</taxon>
        <taxon>Burkholderiales</taxon>
        <taxon>Oxalobacteraceae</taxon>
        <taxon>Herbaspirillum</taxon>
    </lineage>
</organism>
<dbReference type="PANTHER" id="PTHR48111">
    <property type="entry name" value="REGULATOR OF RPOS"/>
    <property type="match status" value="1"/>
</dbReference>
<comment type="subcellular location">
    <subcellularLocation>
        <location evidence="1">Cytoplasm</location>
    </subcellularLocation>
</comment>
<evidence type="ECO:0000256" key="2">
    <source>
        <dbReference type="ARBA" id="ARBA00022490"/>
    </source>
</evidence>
<dbReference type="FunFam" id="3.40.50.2300:FF:000001">
    <property type="entry name" value="DNA-binding response regulator PhoB"/>
    <property type="match status" value="1"/>
</dbReference>
<feature type="domain" description="Response regulatory" evidence="10">
    <location>
        <begin position="9"/>
        <end position="122"/>
    </location>
</feature>
<evidence type="ECO:0000256" key="5">
    <source>
        <dbReference type="ARBA" id="ARBA00023015"/>
    </source>
</evidence>
<evidence type="ECO:0000256" key="9">
    <source>
        <dbReference type="PROSITE-ProRule" id="PRU01091"/>
    </source>
</evidence>
<evidence type="ECO:0000313" key="12">
    <source>
        <dbReference type="EMBL" id="OWY32889.1"/>
    </source>
</evidence>
<dbReference type="SMART" id="SM00448">
    <property type="entry name" value="REC"/>
    <property type="match status" value="1"/>
</dbReference>
<dbReference type="Pfam" id="PF00072">
    <property type="entry name" value="Response_reg"/>
    <property type="match status" value="1"/>
</dbReference>
<keyword evidence="2" id="KW-0963">Cytoplasm</keyword>
<dbReference type="InterPro" id="IPR001867">
    <property type="entry name" value="OmpR/PhoB-type_DNA-bd"/>
</dbReference>
<dbReference type="InterPro" id="IPR036388">
    <property type="entry name" value="WH-like_DNA-bd_sf"/>
</dbReference>
<dbReference type="Pfam" id="PF00486">
    <property type="entry name" value="Trans_reg_C"/>
    <property type="match status" value="1"/>
</dbReference>
<dbReference type="InterPro" id="IPR011006">
    <property type="entry name" value="CheY-like_superfamily"/>
</dbReference>
<dbReference type="PROSITE" id="PS50110">
    <property type="entry name" value="RESPONSE_REGULATORY"/>
    <property type="match status" value="1"/>
</dbReference>
<dbReference type="EMBL" id="NJGV01000022">
    <property type="protein sequence ID" value="OWY32889.1"/>
    <property type="molecule type" value="Genomic_DNA"/>
</dbReference>
<feature type="modified residue" description="4-aspartylphosphate" evidence="8">
    <location>
        <position position="58"/>
    </location>
</feature>
<reference evidence="12 13" key="1">
    <citation type="journal article" date="2010" name="Int. J. Syst. Evol. Microbiol.">
        <title>Reclassification of Herbaspirillum putei as a later heterotypic synonym of Herbaspirillum huttiense, with the description of H. huttiense subsp. huttiense subsp. nov. and H. huttiense subsp. putei subsp. nov., comb. nov., and description of Herbaspirillum aquaticum sp. nov.</title>
        <authorList>
            <person name="Dobritsa A.P."/>
            <person name="Reddy M.C."/>
            <person name="Samadpour M."/>
        </authorList>
    </citation>
    <scope>NUCLEOTIDE SEQUENCE [LARGE SCALE GENOMIC DNA]</scope>
    <source>
        <strain evidence="12 13">IEH 4430</strain>
    </source>
</reference>
<evidence type="ECO:0000256" key="8">
    <source>
        <dbReference type="PROSITE-ProRule" id="PRU00169"/>
    </source>
</evidence>
<keyword evidence="13" id="KW-1185">Reference proteome</keyword>
<proteinExistence type="predicted"/>
<keyword evidence="5" id="KW-0805">Transcription regulation</keyword>
<evidence type="ECO:0000256" key="7">
    <source>
        <dbReference type="ARBA" id="ARBA00023163"/>
    </source>
</evidence>
<dbReference type="Proteomes" id="UP000214747">
    <property type="component" value="Unassembled WGS sequence"/>
</dbReference>
<evidence type="ECO:0000256" key="6">
    <source>
        <dbReference type="ARBA" id="ARBA00023125"/>
    </source>
</evidence>
<dbReference type="InterPro" id="IPR039420">
    <property type="entry name" value="WalR-like"/>
</dbReference>
<dbReference type="Gene3D" id="3.40.50.2300">
    <property type="match status" value="1"/>
</dbReference>
<evidence type="ECO:0000256" key="1">
    <source>
        <dbReference type="ARBA" id="ARBA00004496"/>
    </source>
</evidence>
<evidence type="ECO:0000259" key="10">
    <source>
        <dbReference type="PROSITE" id="PS50110"/>
    </source>
</evidence>
<name>A0A225SPD9_9BURK</name>
<evidence type="ECO:0000256" key="4">
    <source>
        <dbReference type="ARBA" id="ARBA00023012"/>
    </source>
</evidence>
<dbReference type="Gene3D" id="6.10.250.690">
    <property type="match status" value="1"/>
</dbReference>
<dbReference type="SUPFAM" id="SSF52172">
    <property type="entry name" value="CheY-like"/>
    <property type="match status" value="1"/>
</dbReference>
<dbReference type="PANTHER" id="PTHR48111:SF4">
    <property type="entry name" value="DNA-BINDING DUAL TRANSCRIPTIONAL REGULATOR OMPR"/>
    <property type="match status" value="1"/>
</dbReference>
<gene>
    <name evidence="12" type="ORF">CEJ45_19540</name>
</gene>
<dbReference type="GO" id="GO:0005829">
    <property type="term" value="C:cytosol"/>
    <property type="evidence" value="ECO:0007669"/>
    <property type="project" value="TreeGrafter"/>
</dbReference>
<dbReference type="CDD" id="cd00383">
    <property type="entry name" value="trans_reg_C"/>
    <property type="match status" value="1"/>
</dbReference>
<keyword evidence="3 8" id="KW-0597">Phosphoprotein</keyword>
<comment type="caution">
    <text evidence="12">The sequence shown here is derived from an EMBL/GenBank/DDBJ whole genome shotgun (WGS) entry which is preliminary data.</text>
</comment>
<dbReference type="SMART" id="SM00862">
    <property type="entry name" value="Trans_reg_C"/>
    <property type="match status" value="1"/>
</dbReference>
<dbReference type="GO" id="GO:0000156">
    <property type="term" value="F:phosphorelay response regulator activity"/>
    <property type="evidence" value="ECO:0007669"/>
    <property type="project" value="TreeGrafter"/>
</dbReference>
<dbReference type="AlphaFoldDB" id="A0A225SPD9"/>
<evidence type="ECO:0000313" key="13">
    <source>
        <dbReference type="Proteomes" id="UP000214747"/>
    </source>
</evidence>